<dbReference type="Pfam" id="PF05254">
    <property type="entry name" value="UPF0203"/>
    <property type="match status" value="1"/>
</dbReference>
<dbReference type="PANTHER" id="PTHR46403">
    <property type="entry name" value="TP53-REGULATED INHIBITOR OF APOPTOSIS 1"/>
    <property type="match status" value="1"/>
</dbReference>
<evidence type="ECO:0000256" key="1">
    <source>
        <dbReference type="ARBA" id="ARBA00006196"/>
    </source>
</evidence>
<dbReference type="OrthoDB" id="19091at2759"/>
<dbReference type="GO" id="GO:0045332">
    <property type="term" value="P:phospholipid translocation"/>
    <property type="evidence" value="ECO:0007669"/>
    <property type="project" value="TreeGrafter"/>
</dbReference>
<proteinExistence type="inferred from homology"/>
<evidence type="ECO:0000256" key="2">
    <source>
        <dbReference type="ARBA" id="ARBA00023157"/>
    </source>
</evidence>
<sequence>MESIDKQCTELKHRYDECFNTWFSEKFLNGNHHDTCQPLFLVYQQCVKEAIKRRKIDISEVEKRVLGTEMEPGFESKCDDKNRAKN</sequence>
<reference evidence="4 5" key="1">
    <citation type="journal article" date="2018" name="Gigascience">
        <title>Genomes of trombidid mites reveal novel predicted allergens and laterally-transferred genes associated with secondary metabolism.</title>
        <authorList>
            <person name="Dong X."/>
            <person name="Chaisiri K."/>
            <person name="Xia D."/>
            <person name="Armstrong S.D."/>
            <person name="Fang Y."/>
            <person name="Donnelly M.J."/>
            <person name="Kadowaki T."/>
            <person name="McGarry J.W."/>
            <person name="Darby A.C."/>
            <person name="Makepeace B.L."/>
        </authorList>
    </citation>
    <scope>NUCLEOTIDE SEQUENCE [LARGE SCALE GENOMIC DNA]</scope>
    <source>
        <strain evidence="4">UoL-WK</strain>
    </source>
</reference>
<keyword evidence="5" id="KW-1185">Reference proteome</keyword>
<protein>
    <submittedName>
        <fullName evidence="4">TP53-regulated inhibitor of apoptosis 1-like protein</fullName>
    </submittedName>
</protein>
<dbReference type="PANTHER" id="PTHR46403:SF1">
    <property type="entry name" value="TP53-REGULATED INHIBITOR OF APOPTOSIS 1"/>
    <property type="match status" value="1"/>
</dbReference>
<comment type="similarity">
    <text evidence="1">Belongs to the TRIAP1/MDM35 family.</text>
</comment>
<organism evidence="4 5">
    <name type="scientific">Dinothrombium tinctorium</name>
    <dbReference type="NCBI Taxonomy" id="1965070"/>
    <lineage>
        <taxon>Eukaryota</taxon>
        <taxon>Metazoa</taxon>
        <taxon>Ecdysozoa</taxon>
        <taxon>Arthropoda</taxon>
        <taxon>Chelicerata</taxon>
        <taxon>Arachnida</taxon>
        <taxon>Acari</taxon>
        <taxon>Acariformes</taxon>
        <taxon>Trombidiformes</taxon>
        <taxon>Prostigmata</taxon>
        <taxon>Anystina</taxon>
        <taxon>Parasitengona</taxon>
        <taxon>Trombidioidea</taxon>
        <taxon>Trombidiidae</taxon>
        <taxon>Dinothrombium</taxon>
    </lineage>
</organism>
<comment type="caution">
    <text evidence="4">The sequence shown here is derived from an EMBL/GenBank/DDBJ whole genome shotgun (WGS) entry which is preliminary data.</text>
</comment>
<dbReference type="GO" id="GO:0005634">
    <property type="term" value="C:nucleus"/>
    <property type="evidence" value="ECO:0007669"/>
    <property type="project" value="TreeGrafter"/>
</dbReference>
<evidence type="ECO:0000256" key="3">
    <source>
        <dbReference type="ARBA" id="ARBA00023706"/>
    </source>
</evidence>
<evidence type="ECO:0000313" key="4">
    <source>
        <dbReference type="EMBL" id="RWS08625.1"/>
    </source>
</evidence>
<dbReference type="PROSITE" id="PS51808">
    <property type="entry name" value="CHCH"/>
    <property type="match status" value="1"/>
</dbReference>
<dbReference type="GO" id="GO:0005758">
    <property type="term" value="C:mitochondrial intermembrane space"/>
    <property type="evidence" value="ECO:0007669"/>
    <property type="project" value="TreeGrafter"/>
</dbReference>
<accession>A0A443R016</accession>
<keyword evidence="2" id="KW-1015">Disulfide bond</keyword>
<name>A0A443R016_9ACAR</name>
<comment type="catalytic activity">
    <reaction evidence="3">
        <text>a 1,2-diacyl-sn-glycero-3-phosphate(in) = a 1,2-diacyl-sn-glycero-3-phosphate(out)</text>
        <dbReference type="Rhea" id="RHEA:36435"/>
        <dbReference type="ChEBI" id="CHEBI:58608"/>
    </reaction>
</comment>
<evidence type="ECO:0000313" key="5">
    <source>
        <dbReference type="Proteomes" id="UP000285301"/>
    </source>
</evidence>
<dbReference type="STRING" id="1965070.A0A443R016"/>
<dbReference type="InterPro" id="IPR007918">
    <property type="entry name" value="MDM35_apoptosis"/>
</dbReference>
<dbReference type="AlphaFoldDB" id="A0A443R016"/>
<dbReference type="GO" id="GO:1990050">
    <property type="term" value="F:phosphatidic acid transfer activity"/>
    <property type="evidence" value="ECO:0007669"/>
    <property type="project" value="TreeGrafter"/>
</dbReference>
<dbReference type="Proteomes" id="UP000285301">
    <property type="component" value="Unassembled WGS sequence"/>
</dbReference>
<dbReference type="GO" id="GO:0005829">
    <property type="term" value="C:cytosol"/>
    <property type="evidence" value="ECO:0007669"/>
    <property type="project" value="TreeGrafter"/>
</dbReference>
<gene>
    <name evidence="4" type="ORF">B4U79_05614</name>
</gene>
<dbReference type="EMBL" id="NCKU01002878">
    <property type="protein sequence ID" value="RWS08625.1"/>
    <property type="molecule type" value="Genomic_DNA"/>
</dbReference>